<protein>
    <submittedName>
        <fullName evidence="1">Uncharacterized protein</fullName>
    </submittedName>
</protein>
<keyword evidence="2" id="KW-1185">Reference proteome</keyword>
<proteinExistence type="predicted"/>
<gene>
    <name evidence="1" type="ORF">Tco_0877761</name>
</gene>
<organism evidence="1 2">
    <name type="scientific">Tanacetum coccineum</name>
    <dbReference type="NCBI Taxonomy" id="301880"/>
    <lineage>
        <taxon>Eukaryota</taxon>
        <taxon>Viridiplantae</taxon>
        <taxon>Streptophyta</taxon>
        <taxon>Embryophyta</taxon>
        <taxon>Tracheophyta</taxon>
        <taxon>Spermatophyta</taxon>
        <taxon>Magnoliopsida</taxon>
        <taxon>eudicotyledons</taxon>
        <taxon>Gunneridae</taxon>
        <taxon>Pentapetalae</taxon>
        <taxon>asterids</taxon>
        <taxon>campanulids</taxon>
        <taxon>Asterales</taxon>
        <taxon>Asteraceae</taxon>
        <taxon>Asteroideae</taxon>
        <taxon>Anthemideae</taxon>
        <taxon>Anthemidinae</taxon>
        <taxon>Tanacetum</taxon>
    </lineage>
</organism>
<reference evidence="1" key="1">
    <citation type="journal article" date="2022" name="Int. J. Mol. Sci.">
        <title>Draft Genome of Tanacetum Coccineum: Genomic Comparison of Closely Related Tanacetum-Family Plants.</title>
        <authorList>
            <person name="Yamashiro T."/>
            <person name="Shiraishi A."/>
            <person name="Nakayama K."/>
            <person name="Satake H."/>
        </authorList>
    </citation>
    <scope>NUCLEOTIDE SEQUENCE</scope>
</reference>
<dbReference type="Proteomes" id="UP001151760">
    <property type="component" value="Unassembled WGS sequence"/>
</dbReference>
<dbReference type="EMBL" id="BQNB010013687">
    <property type="protein sequence ID" value="GJT19055.1"/>
    <property type="molecule type" value="Genomic_DNA"/>
</dbReference>
<sequence length="85" mass="10135">MDDNQVNEINLKGKDVIVEENRIVDHENQVMDEIVVDLRSERKFIRCSSQYKLKEKDVADEQNRVLEFENHDMCDLDPDQLKKIM</sequence>
<reference evidence="1" key="2">
    <citation type="submission" date="2022-01" db="EMBL/GenBank/DDBJ databases">
        <authorList>
            <person name="Yamashiro T."/>
            <person name="Shiraishi A."/>
            <person name="Satake H."/>
            <person name="Nakayama K."/>
        </authorList>
    </citation>
    <scope>NUCLEOTIDE SEQUENCE</scope>
</reference>
<evidence type="ECO:0000313" key="1">
    <source>
        <dbReference type="EMBL" id="GJT19055.1"/>
    </source>
</evidence>
<name>A0ABQ5BW31_9ASTR</name>
<accession>A0ABQ5BW31</accession>
<evidence type="ECO:0000313" key="2">
    <source>
        <dbReference type="Proteomes" id="UP001151760"/>
    </source>
</evidence>
<comment type="caution">
    <text evidence="1">The sequence shown here is derived from an EMBL/GenBank/DDBJ whole genome shotgun (WGS) entry which is preliminary data.</text>
</comment>